<accession>A0A918TVU1</accession>
<dbReference type="RefSeq" id="WP_189411839.1">
    <property type="nucleotide sequence ID" value="NZ_BMYJ01000006.1"/>
</dbReference>
<dbReference type="AlphaFoldDB" id="A0A918TVU1"/>
<protein>
    <submittedName>
        <fullName evidence="1">Uncharacterized protein</fullName>
    </submittedName>
</protein>
<comment type="caution">
    <text evidence="1">The sequence shown here is derived from an EMBL/GenBank/DDBJ whole genome shotgun (WGS) entry which is preliminary data.</text>
</comment>
<evidence type="ECO:0000313" key="1">
    <source>
        <dbReference type="EMBL" id="GHC58854.1"/>
    </source>
</evidence>
<gene>
    <name evidence="1" type="ORF">GCM10007315_23300</name>
</gene>
<name>A0A918TVU1_9RHOB</name>
<keyword evidence="2" id="KW-1185">Reference proteome</keyword>
<dbReference type="Proteomes" id="UP000638981">
    <property type="component" value="Unassembled WGS sequence"/>
</dbReference>
<dbReference type="EMBL" id="BMYJ01000006">
    <property type="protein sequence ID" value="GHC58854.1"/>
    <property type="molecule type" value="Genomic_DNA"/>
</dbReference>
<reference evidence="1" key="1">
    <citation type="journal article" date="2014" name="Int. J. Syst. Evol. Microbiol.">
        <title>Complete genome sequence of Corynebacterium casei LMG S-19264T (=DSM 44701T), isolated from a smear-ripened cheese.</title>
        <authorList>
            <consortium name="US DOE Joint Genome Institute (JGI-PGF)"/>
            <person name="Walter F."/>
            <person name="Albersmeier A."/>
            <person name="Kalinowski J."/>
            <person name="Ruckert C."/>
        </authorList>
    </citation>
    <scope>NUCLEOTIDE SEQUENCE</scope>
    <source>
        <strain evidence="1">KCTC 23310</strain>
    </source>
</reference>
<evidence type="ECO:0000313" key="2">
    <source>
        <dbReference type="Proteomes" id="UP000638981"/>
    </source>
</evidence>
<proteinExistence type="predicted"/>
<organism evidence="1 2">
    <name type="scientific">Neogemmobacter tilapiae</name>
    <dbReference type="NCBI Taxonomy" id="875041"/>
    <lineage>
        <taxon>Bacteria</taxon>
        <taxon>Pseudomonadati</taxon>
        <taxon>Pseudomonadota</taxon>
        <taxon>Alphaproteobacteria</taxon>
        <taxon>Rhodobacterales</taxon>
        <taxon>Paracoccaceae</taxon>
        <taxon>Neogemmobacter</taxon>
    </lineage>
</organism>
<sequence length="62" mass="6746">MDEELIYSLHVLDRTAREYGAGGLHPALLQAMQERDIPAQVRAGAFGPKVVAFPQAARQARG</sequence>
<reference evidence="1" key="2">
    <citation type="submission" date="2020-09" db="EMBL/GenBank/DDBJ databases">
        <authorList>
            <person name="Sun Q."/>
            <person name="Kim S."/>
        </authorList>
    </citation>
    <scope>NUCLEOTIDE SEQUENCE</scope>
    <source>
        <strain evidence="1">KCTC 23310</strain>
    </source>
</reference>